<organism evidence="2">
    <name type="scientific">viral metagenome</name>
    <dbReference type="NCBI Taxonomy" id="1070528"/>
    <lineage>
        <taxon>unclassified sequences</taxon>
        <taxon>metagenomes</taxon>
        <taxon>organismal metagenomes</taxon>
    </lineage>
</organism>
<dbReference type="EMBL" id="MT141416">
    <property type="protein sequence ID" value="QJA60660.1"/>
    <property type="molecule type" value="Genomic_DNA"/>
</dbReference>
<feature type="region of interest" description="Disordered" evidence="1">
    <location>
        <begin position="14"/>
        <end position="61"/>
    </location>
</feature>
<feature type="compositionally biased region" description="Basic and acidic residues" evidence="1">
    <location>
        <begin position="137"/>
        <end position="151"/>
    </location>
</feature>
<evidence type="ECO:0000313" key="2">
    <source>
        <dbReference type="EMBL" id="QJA60660.1"/>
    </source>
</evidence>
<reference evidence="2" key="1">
    <citation type="submission" date="2020-03" db="EMBL/GenBank/DDBJ databases">
        <title>The deep terrestrial virosphere.</title>
        <authorList>
            <person name="Holmfeldt K."/>
            <person name="Nilsson E."/>
            <person name="Simone D."/>
            <person name="Lopez-Fernandez M."/>
            <person name="Wu X."/>
            <person name="de Brujin I."/>
            <person name="Lundin D."/>
            <person name="Andersson A."/>
            <person name="Bertilsson S."/>
            <person name="Dopson M."/>
        </authorList>
    </citation>
    <scope>NUCLEOTIDE SEQUENCE</scope>
    <source>
        <strain evidence="2">MM415B01077</strain>
    </source>
</reference>
<dbReference type="AlphaFoldDB" id="A0A6M3ISU9"/>
<feature type="compositionally biased region" description="Polar residues" evidence="1">
    <location>
        <begin position="33"/>
        <end position="56"/>
    </location>
</feature>
<evidence type="ECO:0000256" key="1">
    <source>
        <dbReference type="SAM" id="MobiDB-lite"/>
    </source>
</evidence>
<proteinExistence type="predicted"/>
<protein>
    <submittedName>
        <fullName evidence="2">Putative structural protein</fullName>
    </submittedName>
</protein>
<sequence length="1112" mass="120604">MSWIDKLKGYFVPEKEEEKPGPIYGPATPIKETPSSRFYSSPEPTLSSRTSTLTQPPSSPLADKLAKMVFETKPVQRFEIGAGQSNKTEVRPGPTLAGDAALKRGEELKTIPFQQFASSRPATSQATASKDFVASKIEQERQRPEASRADRWASGASSLAGQTVGSPLRALIQSTLLPIEGGLKGEKYPSYTPKSDVARFFLGDETLKSGGTILEETGRRFADAKTTGEFAGAIGIGGLAIGSIAADAVPFAGGTKATLKTLTKEILEQAAKRGKPIAREVAEQLAKKELAKMASKTAPRFAKAEAPVPKAISAPEPPRFAKAEAPVPKIVDAATKERKFVSSVKKQVADPELRISGEYVPRSTDELSIKARNLIKDDIDQAERIVLGGEKIDDNTVAMAAELIKHYNNSAKAATTKSAKNLYYDKIADVTNKVAKELTEEGRTIQAASIMSRDTPEGVLRFAARDIQKYNDAIKAAKPGFFGPKKLIPELTGAETQNIITKIEDIQGMADGVGKARAFREFTDELAERIPSTTLKKVINVWKAGLLTGIQTSGLNTMSNLFHGVSEVAKDVPTAIVDNLLYFATGKRTMGLTTKGLGSGFSEGVQKGLDFMKTGFDGRNIAAKLDYKKVNFGKSKVGKAIQVYEENVFRLMGAQDQPFYYAAKARSVASQAIAKAKNKGLKGKKAQEFIDNLMANPTDDMLRYATQDAEIAVFQNRTMIGEQGKRFQRLAGGAGEVVVPFARTPAAVAMQLINYSPAGIVKTLVENAGKGRFNQRQFAQAMGRGITGTGIMYLGMKLFDKGMISLGYPSSEREREQWELEGKKPNSIKVNGKWRNVAVLGPGGMTLVLGGYFQRGINETGSHVAALAQTALGGAKILTEQTFLKGMNQFLGAIDQPDKKGPTLLANLIGSTVPSFIAATAKAGDQYERETNYSKAGLFGSFKSRVPGLRQTLEPRVSVLGELVPRGGNLVETMIDPSRPSKIKSTEVIEELKRLGDTEYIATPAEFANEKSYDVLSGEQKTTIQERAGTILEGKLNNLFADPEYKKLEDEEKKKIINNFTDSARLVARAEAMQEMTQGLRGAELDSKIAELKQQGFLTKGVFDKWKDIYDK</sequence>
<feature type="region of interest" description="Disordered" evidence="1">
    <location>
        <begin position="134"/>
        <end position="160"/>
    </location>
</feature>
<gene>
    <name evidence="2" type="ORF">MM415B01077_0013</name>
</gene>
<accession>A0A6M3ISU9</accession>
<name>A0A6M3ISU9_9ZZZZ</name>